<organism evidence="9 10">
    <name type="scientific">Agrilactobacillus composti DSM 18527 = JCM 14202</name>
    <dbReference type="NCBI Taxonomy" id="1423734"/>
    <lineage>
        <taxon>Bacteria</taxon>
        <taxon>Bacillati</taxon>
        <taxon>Bacillota</taxon>
        <taxon>Bacilli</taxon>
        <taxon>Lactobacillales</taxon>
        <taxon>Lactobacillaceae</taxon>
        <taxon>Agrilactobacillus</taxon>
    </lineage>
</organism>
<name>A0A0R1XUR0_9LACO</name>
<feature type="transmembrane region" description="Helical" evidence="7">
    <location>
        <begin position="139"/>
        <end position="161"/>
    </location>
</feature>
<gene>
    <name evidence="9" type="ORF">FC83_GL001479</name>
</gene>
<proteinExistence type="predicted"/>
<dbReference type="NCBIfam" id="NF005598">
    <property type="entry name" value="PRK07331.1"/>
    <property type="match status" value="1"/>
</dbReference>
<dbReference type="Gene3D" id="1.10.1760.20">
    <property type="match status" value="1"/>
</dbReference>
<evidence type="ECO:0000256" key="3">
    <source>
        <dbReference type="ARBA" id="ARBA00022475"/>
    </source>
</evidence>
<dbReference type="RefSeq" id="WP_057002956.1">
    <property type="nucleotide sequence ID" value="NZ_AZGA01000087.1"/>
</dbReference>
<sequence length="329" mass="35178">MHIPDNYLSPQTCGVLLTAMAPIWIVSLKKVKTQIAEKKETIPLVGICAALAFLVMMFNVPIPGGTTAHAVGGTILAILIGPWAACLALSVTLFIQAFLFGDGGILAFGANAFNMAFLMPFIGYGIFKLGAQLKHPKTGAFVGAYVGINFAALMAGIELGIQPLIAHNSAGQPLYAPYGLAITIPAMLFAHLVVAGWIESLLTLFIYNFVAKNAPQELYEHQNQGGLVRSFWIYLFSGLALLSPLGLLASGDAFGEWDNQTLLRQLQASHISQHLPSGMAKGFHFSALFSDYTIKGLPLPVGYILAAVTAIILILLLTKAWSGAHERLN</sequence>
<dbReference type="EMBL" id="AZGA01000087">
    <property type="protein sequence ID" value="KRM30918.1"/>
    <property type="molecule type" value="Genomic_DNA"/>
</dbReference>
<reference evidence="9 10" key="1">
    <citation type="journal article" date="2015" name="Genome Announc.">
        <title>Expanding the biotechnology potential of lactobacilli through comparative genomics of 213 strains and associated genera.</title>
        <authorList>
            <person name="Sun Z."/>
            <person name="Harris H.M."/>
            <person name="McCann A."/>
            <person name="Guo C."/>
            <person name="Argimon S."/>
            <person name="Zhang W."/>
            <person name="Yang X."/>
            <person name="Jeffery I.B."/>
            <person name="Cooney J.C."/>
            <person name="Kagawa T.F."/>
            <person name="Liu W."/>
            <person name="Song Y."/>
            <person name="Salvetti E."/>
            <person name="Wrobel A."/>
            <person name="Rasinkangas P."/>
            <person name="Parkhill J."/>
            <person name="Rea M.C."/>
            <person name="O'Sullivan O."/>
            <person name="Ritari J."/>
            <person name="Douillard F.P."/>
            <person name="Paul Ross R."/>
            <person name="Yang R."/>
            <person name="Briner A.E."/>
            <person name="Felis G.E."/>
            <person name="de Vos W.M."/>
            <person name="Barrangou R."/>
            <person name="Klaenhammer T.R."/>
            <person name="Caufield P.W."/>
            <person name="Cui Y."/>
            <person name="Zhang H."/>
            <person name="O'Toole P.W."/>
        </authorList>
    </citation>
    <scope>NUCLEOTIDE SEQUENCE [LARGE SCALE GENOMIC DNA]</scope>
    <source>
        <strain evidence="9 10">DSM 18527</strain>
    </source>
</reference>
<accession>A0A0R1XUR0</accession>
<feature type="domain" description="PDGLE" evidence="8">
    <location>
        <begin position="233"/>
        <end position="318"/>
    </location>
</feature>
<evidence type="ECO:0000256" key="6">
    <source>
        <dbReference type="ARBA" id="ARBA00023136"/>
    </source>
</evidence>
<feature type="transmembrane region" description="Helical" evidence="7">
    <location>
        <begin position="231"/>
        <end position="249"/>
    </location>
</feature>
<evidence type="ECO:0000313" key="9">
    <source>
        <dbReference type="EMBL" id="KRM30918.1"/>
    </source>
</evidence>
<comment type="caution">
    <text evidence="9">The sequence shown here is derived from an EMBL/GenBank/DDBJ whole genome shotgun (WGS) entry which is preliminary data.</text>
</comment>
<dbReference type="InterPro" id="IPR025937">
    <property type="entry name" value="PDGLE_dom"/>
</dbReference>
<feature type="transmembrane region" description="Helical" evidence="7">
    <location>
        <begin position="74"/>
        <end position="99"/>
    </location>
</feature>
<evidence type="ECO:0000256" key="1">
    <source>
        <dbReference type="ARBA" id="ARBA00004651"/>
    </source>
</evidence>
<keyword evidence="3" id="KW-1003">Cell membrane</keyword>
<dbReference type="Pfam" id="PF01891">
    <property type="entry name" value="CbiM"/>
    <property type="match status" value="1"/>
</dbReference>
<dbReference type="GO" id="GO:0000041">
    <property type="term" value="P:transition metal ion transport"/>
    <property type="evidence" value="ECO:0007669"/>
    <property type="project" value="InterPro"/>
</dbReference>
<evidence type="ECO:0000256" key="7">
    <source>
        <dbReference type="SAM" id="Phobius"/>
    </source>
</evidence>
<keyword evidence="10" id="KW-1185">Reference proteome</keyword>
<feature type="transmembrane region" description="Helical" evidence="7">
    <location>
        <begin position="297"/>
        <end position="317"/>
    </location>
</feature>
<dbReference type="InterPro" id="IPR002751">
    <property type="entry name" value="CbiM/NikMN"/>
</dbReference>
<dbReference type="PANTHER" id="PTHR34229">
    <property type="entry name" value="METAL TRANSPORT PROTEIN HI_1621-RELATED"/>
    <property type="match status" value="1"/>
</dbReference>
<feature type="transmembrane region" description="Helical" evidence="7">
    <location>
        <begin position="7"/>
        <end position="27"/>
    </location>
</feature>
<evidence type="ECO:0000256" key="4">
    <source>
        <dbReference type="ARBA" id="ARBA00022692"/>
    </source>
</evidence>
<evidence type="ECO:0000256" key="2">
    <source>
        <dbReference type="ARBA" id="ARBA00022448"/>
    </source>
</evidence>
<feature type="transmembrane region" description="Helical" evidence="7">
    <location>
        <begin position="181"/>
        <end position="210"/>
    </location>
</feature>
<dbReference type="STRING" id="1423734.FC83_GL001479"/>
<keyword evidence="6 7" id="KW-0472">Membrane</keyword>
<dbReference type="NCBIfam" id="NF008873">
    <property type="entry name" value="PRK11909.1"/>
    <property type="match status" value="1"/>
</dbReference>
<dbReference type="PANTHER" id="PTHR34229:SF1">
    <property type="entry name" value="METAL TRANSPORT PROTEIN HI_1621-RELATED"/>
    <property type="match status" value="1"/>
</dbReference>
<evidence type="ECO:0000256" key="5">
    <source>
        <dbReference type="ARBA" id="ARBA00022989"/>
    </source>
</evidence>
<feature type="transmembrane region" description="Helical" evidence="7">
    <location>
        <begin position="42"/>
        <end position="62"/>
    </location>
</feature>
<keyword evidence="5 7" id="KW-1133">Transmembrane helix</keyword>
<feature type="transmembrane region" description="Helical" evidence="7">
    <location>
        <begin position="105"/>
        <end position="127"/>
    </location>
</feature>
<keyword evidence="2" id="KW-0813">Transport</keyword>
<dbReference type="Pfam" id="PF13190">
    <property type="entry name" value="PDGLE"/>
    <property type="match status" value="1"/>
</dbReference>
<dbReference type="AlphaFoldDB" id="A0A0R1XUR0"/>
<protein>
    <submittedName>
        <fullName evidence="9">Cobalt transport protein CbiM</fullName>
    </submittedName>
</protein>
<dbReference type="GO" id="GO:0005886">
    <property type="term" value="C:plasma membrane"/>
    <property type="evidence" value="ECO:0007669"/>
    <property type="project" value="UniProtKB-SubCell"/>
</dbReference>
<comment type="subcellular location">
    <subcellularLocation>
        <location evidence="1">Cell membrane</location>
        <topology evidence="1">Multi-pass membrane protein</topology>
    </subcellularLocation>
</comment>
<evidence type="ECO:0000259" key="8">
    <source>
        <dbReference type="Pfam" id="PF13190"/>
    </source>
</evidence>
<keyword evidence="4 7" id="KW-0812">Transmembrane</keyword>
<dbReference type="eggNOG" id="COG0310">
    <property type="taxonomic scope" value="Bacteria"/>
</dbReference>
<evidence type="ECO:0000313" key="10">
    <source>
        <dbReference type="Proteomes" id="UP000051236"/>
    </source>
</evidence>
<dbReference type="PATRIC" id="fig|1423734.3.peg.1497"/>
<dbReference type="Proteomes" id="UP000051236">
    <property type="component" value="Unassembled WGS sequence"/>
</dbReference>